<dbReference type="AlphaFoldDB" id="A0A1G2QHP1"/>
<protein>
    <recommendedName>
        <fullName evidence="1">Peptidase C39 domain-containing protein</fullName>
    </recommendedName>
</protein>
<sequence length="151" mass="17400">MTVLQTPYYKQDKVYTCAAAALQSVLGHWGCHKSEAWLERKLKTDPRHGVSHRRLEGVSRQLGFACTFAGRGSLALIGYYLKKGSPVMVNYIEPATNQGHYAVVVGLSETEVILNDPWLGERFKLKQNEFMRRWHNGRKNSKHWMLVLRRK</sequence>
<feature type="domain" description="Peptidase C39" evidence="1">
    <location>
        <begin position="11"/>
        <end position="141"/>
    </location>
</feature>
<proteinExistence type="predicted"/>
<dbReference type="GO" id="GO:0016020">
    <property type="term" value="C:membrane"/>
    <property type="evidence" value="ECO:0007669"/>
    <property type="project" value="InterPro"/>
</dbReference>
<evidence type="ECO:0000259" key="1">
    <source>
        <dbReference type="PROSITE" id="PS50990"/>
    </source>
</evidence>
<dbReference type="EMBL" id="MHTK01000002">
    <property type="protein sequence ID" value="OHA60085.1"/>
    <property type="molecule type" value="Genomic_DNA"/>
</dbReference>
<dbReference type="Gene3D" id="3.90.70.10">
    <property type="entry name" value="Cysteine proteinases"/>
    <property type="match status" value="1"/>
</dbReference>
<accession>A0A1G2QHP1</accession>
<dbReference type="GO" id="GO:0006508">
    <property type="term" value="P:proteolysis"/>
    <property type="evidence" value="ECO:0007669"/>
    <property type="project" value="InterPro"/>
</dbReference>
<organism evidence="2 3">
    <name type="scientific">Candidatus Vogelbacteria bacterium RIFOXYD1_FULL_46_19</name>
    <dbReference type="NCBI Taxonomy" id="1802439"/>
    <lineage>
        <taxon>Bacteria</taxon>
        <taxon>Candidatus Vogeliibacteriota</taxon>
    </lineage>
</organism>
<name>A0A1G2QHP1_9BACT</name>
<dbReference type="GO" id="GO:0005524">
    <property type="term" value="F:ATP binding"/>
    <property type="evidence" value="ECO:0007669"/>
    <property type="project" value="InterPro"/>
</dbReference>
<comment type="caution">
    <text evidence="2">The sequence shown here is derived from an EMBL/GenBank/DDBJ whole genome shotgun (WGS) entry which is preliminary data.</text>
</comment>
<evidence type="ECO:0000313" key="2">
    <source>
        <dbReference type="EMBL" id="OHA60085.1"/>
    </source>
</evidence>
<dbReference type="InterPro" id="IPR005074">
    <property type="entry name" value="Peptidase_C39"/>
</dbReference>
<dbReference type="STRING" id="1802439.A2589_00140"/>
<dbReference type="Proteomes" id="UP000177838">
    <property type="component" value="Unassembled WGS sequence"/>
</dbReference>
<dbReference type="PROSITE" id="PS50990">
    <property type="entry name" value="PEPTIDASE_C39"/>
    <property type="match status" value="1"/>
</dbReference>
<gene>
    <name evidence="2" type="ORF">A2589_00140</name>
</gene>
<dbReference type="GO" id="GO:0008233">
    <property type="term" value="F:peptidase activity"/>
    <property type="evidence" value="ECO:0007669"/>
    <property type="project" value="InterPro"/>
</dbReference>
<evidence type="ECO:0000313" key="3">
    <source>
        <dbReference type="Proteomes" id="UP000177838"/>
    </source>
</evidence>
<reference evidence="2 3" key="1">
    <citation type="journal article" date="2016" name="Nat. Commun.">
        <title>Thousands of microbial genomes shed light on interconnected biogeochemical processes in an aquifer system.</title>
        <authorList>
            <person name="Anantharaman K."/>
            <person name="Brown C.T."/>
            <person name="Hug L.A."/>
            <person name="Sharon I."/>
            <person name="Castelle C.J."/>
            <person name="Probst A.J."/>
            <person name="Thomas B.C."/>
            <person name="Singh A."/>
            <person name="Wilkins M.J."/>
            <person name="Karaoz U."/>
            <person name="Brodie E.L."/>
            <person name="Williams K.H."/>
            <person name="Hubbard S.S."/>
            <person name="Banfield J.F."/>
        </authorList>
    </citation>
    <scope>NUCLEOTIDE SEQUENCE [LARGE SCALE GENOMIC DNA]</scope>
</reference>
<dbReference type="Pfam" id="PF03412">
    <property type="entry name" value="Peptidase_C39"/>
    <property type="match status" value="1"/>
</dbReference>